<evidence type="ECO:0000313" key="4">
    <source>
        <dbReference type="EMBL" id="GJS93828.1"/>
    </source>
</evidence>
<dbReference type="Pfam" id="PF25597">
    <property type="entry name" value="SH3_retrovirus"/>
    <property type="match status" value="1"/>
</dbReference>
<proteinExistence type="predicted"/>
<evidence type="ECO:0000259" key="3">
    <source>
        <dbReference type="Pfam" id="PF25597"/>
    </source>
</evidence>
<reference evidence="4" key="2">
    <citation type="submission" date="2022-01" db="EMBL/GenBank/DDBJ databases">
        <authorList>
            <person name="Yamashiro T."/>
            <person name="Shiraishi A."/>
            <person name="Satake H."/>
            <person name="Nakayama K."/>
        </authorList>
    </citation>
    <scope>NUCLEOTIDE SEQUENCE</scope>
</reference>
<dbReference type="Proteomes" id="UP001151760">
    <property type="component" value="Unassembled WGS sequence"/>
</dbReference>
<dbReference type="InterPro" id="IPR013103">
    <property type="entry name" value="RVT_2"/>
</dbReference>
<feature type="domain" description="Reverse transcriptase Ty1/copia-type" evidence="2">
    <location>
        <begin position="291"/>
        <end position="411"/>
    </location>
</feature>
<dbReference type="Pfam" id="PF07727">
    <property type="entry name" value="RVT_2"/>
    <property type="match status" value="1"/>
</dbReference>
<gene>
    <name evidence="4" type="ORF">Tco_0800796</name>
</gene>
<reference evidence="4" key="1">
    <citation type="journal article" date="2022" name="Int. J. Mol. Sci.">
        <title>Draft Genome of Tanacetum Coccineum: Genomic Comparison of Closely Related Tanacetum-Family Plants.</title>
        <authorList>
            <person name="Yamashiro T."/>
            <person name="Shiraishi A."/>
            <person name="Nakayama K."/>
            <person name="Satake H."/>
        </authorList>
    </citation>
    <scope>NUCLEOTIDE SEQUENCE</scope>
</reference>
<evidence type="ECO:0000256" key="1">
    <source>
        <dbReference type="SAM" id="MobiDB-lite"/>
    </source>
</evidence>
<feature type="region of interest" description="Disordered" evidence="1">
    <location>
        <begin position="135"/>
        <end position="160"/>
    </location>
</feature>
<dbReference type="PANTHER" id="PTHR11439:SF495">
    <property type="entry name" value="REVERSE TRANSCRIPTASE, RNA-DEPENDENT DNA POLYMERASE-RELATED"/>
    <property type="match status" value="1"/>
</dbReference>
<comment type="caution">
    <text evidence="4">The sequence shown here is derived from an EMBL/GenBank/DDBJ whole genome shotgun (WGS) entry which is preliminary data.</text>
</comment>
<evidence type="ECO:0000259" key="2">
    <source>
        <dbReference type="Pfam" id="PF07727"/>
    </source>
</evidence>
<evidence type="ECO:0000313" key="5">
    <source>
        <dbReference type="Proteomes" id="UP001151760"/>
    </source>
</evidence>
<protein>
    <submittedName>
        <fullName evidence="4">Retrovirus-related pol polyprotein from transposon TNT 1-94</fullName>
    </submittedName>
</protein>
<sequence>MTFKRQNCTLVEAAHLGKLKPKADIGIFVGYAPAKKAFRIYNKRTRLIIKTIHVDFDELTTMTFEQFSSGPGPKLMTPGTISSGLVQNIPSSTPYVPPTKNDWEILFQPMFDECLNPPPCVDPQVPAVITQELAVSTGTPSSPTIDQDAPSTSTSQTNQETPSLVIPLGVEEADHDIEVAHMDNNPYVDFLIPEPSSEESSSQVVIPNNVHSVNQPPEHINKWTKDHPIDNVIGDPSRPVSTRHQLQDEALFCYFDAFLSSVEPKSYKEALTESCWIEAMQEELNEFERLEVWELVPRPDRVMIITLKWIYKVKLDELGGVLKNKARLVARGYRQEEGIEFKESFAPVARLEAIRIFIAFAAHMNMIVYQIDMNIAFLNGILREEVYVSQPDGFVDPKNPNHVYKLKKALYETYDPVDTPMVEKSKLDEDPQGKVVDPTHYRGMIGTLMYLISSRPDLVFVVCMCARYQAKPIKKHLHAVKESFDT</sequence>
<dbReference type="PANTHER" id="PTHR11439">
    <property type="entry name" value="GAG-POL-RELATED RETROTRANSPOSON"/>
    <property type="match status" value="1"/>
</dbReference>
<dbReference type="InterPro" id="IPR057670">
    <property type="entry name" value="SH3_retrovirus"/>
</dbReference>
<name>A0ABQ4ZYE5_9ASTR</name>
<organism evidence="4 5">
    <name type="scientific">Tanacetum coccineum</name>
    <dbReference type="NCBI Taxonomy" id="301880"/>
    <lineage>
        <taxon>Eukaryota</taxon>
        <taxon>Viridiplantae</taxon>
        <taxon>Streptophyta</taxon>
        <taxon>Embryophyta</taxon>
        <taxon>Tracheophyta</taxon>
        <taxon>Spermatophyta</taxon>
        <taxon>Magnoliopsida</taxon>
        <taxon>eudicotyledons</taxon>
        <taxon>Gunneridae</taxon>
        <taxon>Pentapetalae</taxon>
        <taxon>asterids</taxon>
        <taxon>campanulids</taxon>
        <taxon>Asterales</taxon>
        <taxon>Asteraceae</taxon>
        <taxon>Asteroideae</taxon>
        <taxon>Anthemideae</taxon>
        <taxon>Anthemidinae</taxon>
        <taxon>Tanacetum</taxon>
    </lineage>
</organism>
<feature type="domain" description="Retroviral polymerase SH3-like" evidence="3">
    <location>
        <begin position="11"/>
        <end position="64"/>
    </location>
</feature>
<dbReference type="EMBL" id="BQNB010011686">
    <property type="protein sequence ID" value="GJS93828.1"/>
    <property type="molecule type" value="Genomic_DNA"/>
</dbReference>
<accession>A0ABQ4ZYE5</accession>
<keyword evidence="5" id="KW-1185">Reference proteome</keyword>